<feature type="compositionally biased region" description="Low complexity" evidence="1">
    <location>
        <begin position="166"/>
        <end position="205"/>
    </location>
</feature>
<dbReference type="Proteomes" id="UP000467700">
    <property type="component" value="Unassembled WGS sequence"/>
</dbReference>
<feature type="region of interest" description="Disordered" evidence="1">
    <location>
        <begin position="280"/>
        <end position="325"/>
    </location>
</feature>
<organism evidence="2 3">
    <name type="scientific">Cyclocybe aegerita</name>
    <name type="common">Black poplar mushroom</name>
    <name type="synonym">Agrocybe aegerita</name>
    <dbReference type="NCBI Taxonomy" id="1973307"/>
    <lineage>
        <taxon>Eukaryota</taxon>
        <taxon>Fungi</taxon>
        <taxon>Dikarya</taxon>
        <taxon>Basidiomycota</taxon>
        <taxon>Agaricomycotina</taxon>
        <taxon>Agaricomycetes</taxon>
        <taxon>Agaricomycetidae</taxon>
        <taxon>Agaricales</taxon>
        <taxon>Agaricineae</taxon>
        <taxon>Bolbitiaceae</taxon>
        <taxon>Cyclocybe</taxon>
    </lineage>
</organism>
<reference evidence="2 3" key="1">
    <citation type="submission" date="2020-01" db="EMBL/GenBank/DDBJ databases">
        <authorList>
            <person name="Gupta K D."/>
        </authorList>
    </citation>
    <scope>NUCLEOTIDE SEQUENCE [LARGE SCALE GENOMIC DNA]</scope>
</reference>
<dbReference type="AlphaFoldDB" id="A0A8S0WPM8"/>
<dbReference type="EMBL" id="CACVBS010000061">
    <property type="protein sequence ID" value="CAA7267597.1"/>
    <property type="molecule type" value="Genomic_DNA"/>
</dbReference>
<protein>
    <submittedName>
        <fullName evidence="2">Uncharacterized protein</fullName>
    </submittedName>
</protein>
<name>A0A8S0WPM8_CYCAE</name>
<feature type="region of interest" description="Disordered" evidence="1">
    <location>
        <begin position="166"/>
        <end position="219"/>
    </location>
</feature>
<feature type="region of interest" description="Disordered" evidence="1">
    <location>
        <begin position="83"/>
        <end position="110"/>
    </location>
</feature>
<sequence>MLNIVDVVLSPPPPSPPHCEAAPKPTKKNPVHVADDPLKPPLPRNRDVGSGTFLPLPLPACLPTTTCLPCSPTIALSTRQRMATWQQQDDDGGDRTMTTGQDDDDDGRGKMMMARGKTTTARGKTTMTAAGVKGAPALAPRPCLRLLPCPVALCLALLPLVRPSLTPRSPTSSLSCPSSVHPWHPSSTPHPSLVNPSSTPHSPLTRPRPSPTLPLAHLPFRPLALPPTCPSAHSPTSPSPSCPLAVTLSPFRHHCCRLPSPFALHPRRLPPAQHLPLAAQAEGGARGSMRRGEHEHPKNPHKHPKRPNEHPKGQRGQKGAPRGPTWKQILVSCGGTPPDLTKFFTELAVTSIVCAYDSLSLVTPAIASQSDLDILRNFICESLPTSTPFAVALPSSTSFIKILDVPYFDLKGLKITQEALEKALHTSVHAEVFAYLSTKPRIDRNSAHSTSCTVYCNIWDSQQGTRAKKALVS</sequence>
<proteinExistence type="predicted"/>
<gene>
    <name evidence="2" type="ORF">AAE3_LOCUS9840</name>
</gene>
<feature type="region of interest" description="Disordered" evidence="1">
    <location>
        <begin position="9"/>
        <end position="46"/>
    </location>
</feature>
<comment type="caution">
    <text evidence="2">The sequence shown here is derived from an EMBL/GenBank/DDBJ whole genome shotgun (WGS) entry which is preliminary data.</text>
</comment>
<evidence type="ECO:0000313" key="2">
    <source>
        <dbReference type="EMBL" id="CAA7267597.1"/>
    </source>
</evidence>
<evidence type="ECO:0000313" key="3">
    <source>
        <dbReference type="Proteomes" id="UP000467700"/>
    </source>
</evidence>
<evidence type="ECO:0000256" key="1">
    <source>
        <dbReference type="SAM" id="MobiDB-lite"/>
    </source>
</evidence>
<keyword evidence="3" id="KW-1185">Reference proteome</keyword>
<accession>A0A8S0WPM8</accession>